<dbReference type="InterPro" id="IPR027094">
    <property type="entry name" value="Mitofusin_fam"/>
</dbReference>
<feature type="region of interest" description="Disordered" evidence="6">
    <location>
        <begin position="191"/>
        <end position="286"/>
    </location>
</feature>
<comment type="caution">
    <text evidence="8">The sequence shown here is derived from an EMBL/GenBank/DDBJ whole genome shotgun (WGS) entry which is preliminary data.</text>
</comment>
<evidence type="ECO:0000313" key="8">
    <source>
        <dbReference type="EMBL" id="MEU8134364.1"/>
    </source>
</evidence>
<organism evidence="8 9">
    <name type="scientific">Streptodolium elevatio</name>
    <dbReference type="NCBI Taxonomy" id="3157996"/>
    <lineage>
        <taxon>Bacteria</taxon>
        <taxon>Bacillati</taxon>
        <taxon>Actinomycetota</taxon>
        <taxon>Actinomycetes</taxon>
        <taxon>Kitasatosporales</taxon>
        <taxon>Streptomycetaceae</taxon>
        <taxon>Streptodolium</taxon>
    </lineage>
</organism>
<accession>A0ABV3DGS1</accession>
<keyword evidence="4" id="KW-0342">GTP-binding</keyword>
<protein>
    <submittedName>
        <fullName evidence="8">Dynamin family protein</fullName>
    </submittedName>
</protein>
<dbReference type="InterPro" id="IPR027417">
    <property type="entry name" value="P-loop_NTPase"/>
</dbReference>
<keyword evidence="3" id="KW-0378">Hydrolase</keyword>
<name>A0ABV3DGS1_9ACTN</name>
<evidence type="ECO:0000256" key="6">
    <source>
        <dbReference type="SAM" id="MobiDB-lite"/>
    </source>
</evidence>
<keyword evidence="5" id="KW-0472">Membrane</keyword>
<proteinExistence type="predicted"/>
<keyword evidence="9" id="KW-1185">Reference proteome</keyword>
<dbReference type="Pfam" id="PF00350">
    <property type="entry name" value="Dynamin_N"/>
    <property type="match status" value="1"/>
</dbReference>
<comment type="subcellular location">
    <subcellularLocation>
        <location evidence="1">Membrane</location>
    </subcellularLocation>
</comment>
<feature type="domain" description="AAA+ ATPase" evidence="7">
    <location>
        <begin position="324"/>
        <end position="494"/>
    </location>
</feature>
<dbReference type="Proteomes" id="UP001551482">
    <property type="component" value="Unassembled WGS sequence"/>
</dbReference>
<evidence type="ECO:0000313" key="9">
    <source>
        <dbReference type="Proteomes" id="UP001551482"/>
    </source>
</evidence>
<dbReference type="PANTHER" id="PTHR10465">
    <property type="entry name" value="TRANSMEMBRANE GTPASE FZO1"/>
    <property type="match status" value="1"/>
</dbReference>
<sequence length="871" mass="92676">MTIDREAVNARVAQAPQTRRQSGVAALLGGIHRSAELKGWLKGGSLALPPVAERVDGSWTLTALVAVGRREPQAPVITVAPAWGAVQWEWPSQKVLQHITLADNAEAAEMLAKAKSAGSEGGWNLSMQAEALAARARFFQTLTRFVSEPGERDLKLLTRAYAQVLPRAAYPVYHVLVPSTRAWLQVSPAASGQASAGREARSRSASGGSAEAGVAGLPGPPRTAAQPPAAPKTAPAGGVARGAGAPARGTGSSSAGVPPQRAVTRPDAGTAAAGRTEGSGPSLVKSAGAALSDPITRARELAERFGLEQICTEVDRLRARMRRPGFRIAVVGEFGRGKSTLVNRLLGAKVVPEGRHTRVPVVIAPGPEARIELQYADGRSEVRPAVASSWDGVDEAASADGGDALVGIRVLVEDPELARLDVEIVDTPGVNAGHGDGVDDDRAQDLVRRTVAASDAVFMVVSASQPLGISETSFLEEEVIARHVPRITVVVSKLDTVDDDEREDIVDYLGGRVRRIAPVLEVLAGPHREDAAPLAGVRGRLADYAGSGGRRAMRARQTAGQLLGLLEEMTELARQGVANSALSVEDRRRAAEAAEVEIDNMTAEWGKVRVELQRRRGETAEKFREHLNQSRDDLLGTLRYEMERTPDPKTWWERDLPFRLRRELTALAKKYEGQLHSSVQSDLQWLDAQMKRHFGAGTTHKVDKAEQLSTEFELNEAEELGLKDLKSRKLAWRIGPSGVAVLGMLIIPLTGGLAAIPMGAGMAASVGGMVLGEVKSGSLTEGQRAQAAKGLEPAIEELLSGFSQQVSDRLHTLYGGVMDEAVRGQKAWRTDRLAALSTQGTGGPDWQELFTRTQELITGVDALIDGGSAGA</sequence>
<evidence type="ECO:0000256" key="2">
    <source>
        <dbReference type="ARBA" id="ARBA00022741"/>
    </source>
</evidence>
<dbReference type="InterPro" id="IPR045063">
    <property type="entry name" value="Dynamin_N"/>
</dbReference>
<gene>
    <name evidence="8" type="ORF">AB0C36_12730</name>
</gene>
<dbReference type="PANTHER" id="PTHR10465:SF0">
    <property type="entry name" value="SARCALUMENIN"/>
    <property type="match status" value="1"/>
</dbReference>
<dbReference type="SMART" id="SM00382">
    <property type="entry name" value="AAA"/>
    <property type="match status" value="1"/>
</dbReference>
<evidence type="ECO:0000256" key="4">
    <source>
        <dbReference type="ARBA" id="ARBA00023134"/>
    </source>
</evidence>
<dbReference type="RefSeq" id="WP_358352955.1">
    <property type="nucleotide sequence ID" value="NZ_JBEZFP010000025.1"/>
</dbReference>
<feature type="compositionally biased region" description="Low complexity" evidence="6">
    <location>
        <begin position="191"/>
        <end position="215"/>
    </location>
</feature>
<feature type="compositionally biased region" description="Low complexity" evidence="6">
    <location>
        <begin position="222"/>
        <end position="256"/>
    </location>
</feature>
<reference evidence="8 9" key="1">
    <citation type="submission" date="2024-06" db="EMBL/GenBank/DDBJ databases">
        <title>The Natural Products Discovery Center: Release of the First 8490 Sequenced Strains for Exploring Actinobacteria Biosynthetic Diversity.</title>
        <authorList>
            <person name="Kalkreuter E."/>
            <person name="Kautsar S.A."/>
            <person name="Yang D."/>
            <person name="Bader C.D."/>
            <person name="Teijaro C.N."/>
            <person name="Fluegel L."/>
            <person name="Davis C.M."/>
            <person name="Simpson J.R."/>
            <person name="Lauterbach L."/>
            <person name="Steele A.D."/>
            <person name="Gui C."/>
            <person name="Meng S."/>
            <person name="Li G."/>
            <person name="Viehrig K."/>
            <person name="Ye F."/>
            <person name="Su P."/>
            <person name="Kiefer A.F."/>
            <person name="Nichols A."/>
            <person name="Cepeda A.J."/>
            <person name="Yan W."/>
            <person name="Fan B."/>
            <person name="Jiang Y."/>
            <person name="Adhikari A."/>
            <person name="Zheng C.-J."/>
            <person name="Schuster L."/>
            <person name="Cowan T.M."/>
            <person name="Smanski M.J."/>
            <person name="Chevrette M.G."/>
            <person name="De Carvalho L.P.S."/>
            <person name="Shen B."/>
        </authorList>
    </citation>
    <scope>NUCLEOTIDE SEQUENCE [LARGE SCALE GENOMIC DNA]</scope>
    <source>
        <strain evidence="8 9">NPDC048946</strain>
    </source>
</reference>
<keyword evidence="2" id="KW-0547">Nucleotide-binding</keyword>
<dbReference type="EMBL" id="JBEZFP010000025">
    <property type="protein sequence ID" value="MEU8134364.1"/>
    <property type="molecule type" value="Genomic_DNA"/>
</dbReference>
<evidence type="ECO:0000256" key="5">
    <source>
        <dbReference type="ARBA" id="ARBA00023136"/>
    </source>
</evidence>
<evidence type="ECO:0000256" key="1">
    <source>
        <dbReference type="ARBA" id="ARBA00004370"/>
    </source>
</evidence>
<dbReference type="SUPFAM" id="SSF52540">
    <property type="entry name" value="P-loop containing nucleoside triphosphate hydrolases"/>
    <property type="match status" value="1"/>
</dbReference>
<dbReference type="InterPro" id="IPR003593">
    <property type="entry name" value="AAA+_ATPase"/>
</dbReference>
<dbReference type="Gene3D" id="3.40.50.300">
    <property type="entry name" value="P-loop containing nucleotide triphosphate hydrolases"/>
    <property type="match status" value="1"/>
</dbReference>
<evidence type="ECO:0000259" key="7">
    <source>
        <dbReference type="SMART" id="SM00382"/>
    </source>
</evidence>
<evidence type="ECO:0000256" key="3">
    <source>
        <dbReference type="ARBA" id="ARBA00022801"/>
    </source>
</evidence>